<keyword evidence="10 11" id="KW-0998">Cell outer membrane</keyword>
<evidence type="ECO:0000256" key="10">
    <source>
        <dbReference type="ARBA" id="ARBA00023237"/>
    </source>
</evidence>
<keyword evidence="3 11" id="KW-1134">Transmembrane beta strand</keyword>
<reference evidence="16 17" key="1">
    <citation type="journal article" date="2019" name="Int. J. Syst. Evol. Microbiol.">
        <title>The Global Catalogue of Microorganisms (GCM) 10K type strain sequencing project: providing services to taxonomists for standard genome sequencing and annotation.</title>
        <authorList>
            <consortium name="The Broad Institute Genomics Platform"/>
            <consortium name="The Broad Institute Genome Sequencing Center for Infectious Disease"/>
            <person name="Wu L."/>
            <person name="Ma J."/>
        </authorList>
    </citation>
    <scope>NUCLEOTIDE SEQUENCE [LARGE SCALE GENOMIC DNA]</scope>
    <source>
        <strain evidence="16 17">JCM 12928</strain>
    </source>
</reference>
<dbReference type="Pfam" id="PF07715">
    <property type="entry name" value="Plug"/>
    <property type="match status" value="1"/>
</dbReference>
<evidence type="ECO:0000313" key="17">
    <source>
        <dbReference type="Proteomes" id="UP001501352"/>
    </source>
</evidence>
<sequence>MSLMTRAAPCALLLAAMAAPAFASDIPELQSQARLDTVIVEGRRSEADRAMQASAARLAERAGATTVIAAADFENGRATTLSDLMTYAPGVYAQTRHGEEVRFSIRGSGIQRGFLMRGVQLYQDGVPLNLADGGGDYQSIDPLALQHIEVWRGANALEYGASTLGGAVNFVTPTGHTADRSRLRVDAGSHGQQRIHAMLAGADASLDGVLSATRSEQDGWRENSATEATRITGNLGYRFSDALEGRLYLTHIDSELQLPGSLSRAALDANPRQAAPNSSRLKAGNNYTLNRAAGRLTWTPEAGREITASAWVSERDRFHPMTMGILDQTSDDIGVDLRAAFDLGGSDLARRLIVGVSVGRYEGTEDRYTNPNGSPGVRTGLNEVQADLQTLYAEYSHGLTPDLTLQVGAQATRATRTLENVTNPAGSYDKTFEAFSPKLGLIWASSPTDQVFANASRSFEPAPFGEAAVRPLLPIPNPQEATTLELGWRRHAGPARLEAVAYRAWIDNELLALTDATGNSIGTANADRTIHQGLELGASLPLGDAVSVRATYLLNDFHFDGDANYGDYRIAGIAQHLLHAELEWQAASWLSVAPSIEWQPSGVWIDHANTVKAENYTLAHLRLYGEVTQSVRWFADVRNLFDREYIAGTAVQANARGLDGAWYFPGDPRSAYVGLQVQY</sequence>
<keyword evidence="8 12" id="KW-0798">TonB box</keyword>
<evidence type="ECO:0000256" key="13">
    <source>
        <dbReference type="SAM" id="SignalP"/>
    </source>
</evidence>
<dbReference type="Gene3D" id="2.40.170.20">
    <property type="entry name" value="TonB-dependent receptor, beta-barrel domain"/>
    <property type="match status" value="1"/>
</dbReference>
<dbReference type="InterPro" id="IPR039426">
    <property type="entry name" value="TonB-dep_rcpt-like"/>
</dbReference>
<comment type="subcellular location">
    <subcellularLocation>
        <location evidence="1 11">Cell outer membrane</location>
        <topology evidence="1 11">Multi-pass membrane protein</topology>
    </subcellularLocation>
</comment>
<dbReference type="PANTHER" id="PTHR32552">
    <property type="entry name" value="FERRICHROME IRON RECEPTOR-RELATED"/>
    <property type="match status" value="1"/>
</dbReference>
<dbReference type="RefSeq" id="WP_343792010.1">
    <property type="nucleotide sequence ID" value="NZ_BAAAGA010000002.1"/>
</dbReference>
<keyword evidence="5 11" id="KW-0812">Transmembrane</keyword>
<dbReference type="EMBL" id="BAAAGA010000002">
    <property type="protein sequence ID" value="GAA0619371.1"/>
    <property type="molecule type" value="Genomic_DNA"/>
</dbReference>
<evidence type="ECO:0000256" key="4">
    <source>
        <dbReference type="ARBA" id="ARBA00022496"/>
    </source>
</evidence>
<evidence type="ECO:0000259" key="15">
    <source>
        <dbReference type="Pfam" id="PF07715"/>
    </source>
</evidence>
<evidence type="ECO:0000256" key="12">
    <source>
        <dbReference type="RuleBase" id="RU003357"/>
    </source>
</evidence>
<dbReference type="InterPro" id="IPR036942">
    <property type="entry name" value="Beta-barrel_TonB_sf"/>
</dbReference>
<dbReference type="PROSITE" id="PS52016">
    <property type="entry name" value="TONB_DEPENDENT_REC_3"/>
    <property type="match status" value="1"/>
</dbReference>
<keyword evidence="6" id="KW-0408">Iron</keyword>
<evidence type="ECO:0000313" key="16">
    <source>
        <dbReference type="EMBL" id="GAA0619371.1"/>
    </source>
</evidence>
<dbReference type="InterPro" id="IPR037066">
    <property type="entry name" value="Plug_dom_sf"/>
</dbReference>
<evidence type="ECO:0000256" key="2">
    <source>
        <dbReference type="ARBA" id="ARBA00022448"/>
    </source>
</evidence>
<organism evidence="16 17">
    <name type="scientific">Brevundimonas kwangchunensis</name>
    <dbReference type="NCBI Taxonomy" id="322163"/>
    <lineage>
        <taxon>Bacteria</taxon>
        <taxon>Pseudomonadati</taxon>
        <taxon>Pseudomonadota</taxon>
        <taxon>Alphaproteobacteria</taxon>
        <taxon>Caulobacterales</taxon>
        <taxon>Caulobacteraceae</taxon>
        <taxon>Brevundimonas</taxon>
    </lineage>
</organism>
<keyword evidence="17" id="KW-1185">Reference proteome</keyword>
<comment type="similarity">
    <text evidence="11 12">Belongs to the TonB-dependent receptor family.</text>
</comment>
<keyword evidence="7" id="KW-0406">Ion transport</keyword>
<dbReference type="CDD" id="cd01347">
    <property type="entry name" value="ligand_gated_channel"/>
    <property type="match status" value="1"/>
</dbReference>
<comment type="caution">
    <text evidence="16">The sequence shown here is derived from an EMBL/GenBank/DDBJ whole genome shotgun (WGS) entry which is preliminary data.</text>
</comment>
<keyword evidence="13" id="KW-0732">Signal</keyword>
<keyword evidence="16" id="KW-0675">Receptor</keyword>
<evidence type="ECO:0000256" key="5">
    <source>
        <dbReference type="ARBA" id="ARBA00022692"/>
    </source>
</evidence>
<evidence type="ECO:0000256" key="7">
    <source>
        <dbReference type="ARBA" id="ARBA00023065"/>
    </source>
</evidence>
<evidence type="ECO:0000259" key="14">
    <source>
        <dbReference type="Pfam" id="PF00593"/>
    </source>
</evidence>
<feature type="signal peptide" evidence="13">
    <location>
        <begin position="1"/>
        <end position="23"/>
    </location>
</feature>
<accession>A0ABN1GTT8</accession>
<evidence type="ECO:0000256" key="3">
    <source>
        <dbReference type="ARBA" id="ARBA00022452"/>
    </source>
</evidence>
<gene>
    <name evidence="16" type="ORF">GCM10009422_13600</name>
</gene>
<dbReference type="InterPro" id="IPR012910">
    <property type="entry name" value="Plug_dom"/>
</dbReference>
<dbReference type="Gene3D" id="2.170.130.10">
    <property type="entry name" value="TonB-dependent receptor, plug domain"/>
    <property type="match status" value="1"/>
</dbReference>
<feature type="domain" description="TonB-dependent receptor-like beta-barrel" evidence="14">
    <location>
        <begin position="220"/>
        <end position="640"/>
    </location>
</feature>
<feature type="domain" description="TonB-dependent receptor plug" evidence="15">
    <location>
        <begin position="60"/>
        <end position="167"/>
    </location>
</feature>
<name>A0ABN1GTT8_9CAUL</name>
<evidence type="ECO:0000256" key="6">
    <source>
        <dbReference type="ARBA" id="ARBA00023004"/>
    </source>
</evidence>
<keyword evidence="9 11" id="KW-0472">Membrane</keyword>
<evidence type="ECO:0000256" key="11">
    <source>
        <dbReference type="PROSITE-ProRule" id="PRU01360"/>
    </source>
</evidence>
<keyword evidence="2 11" id="KW-0813">Transport</keyword>
<evidence type="ECO:0000256" key="9">
    <source>
        <dbReference type="ARBA" id="ARBA00023136"/>
    </source>
</evidence>
<feature type="chain" id="PRO_5045193716" evidence="13">
    <location>
        <begin position="24"/>
        <end position="679"/>
    </location>
</feature>
<evidence type="ECO:0000256" key="8">
    <source>
        <dbReference type="ARBA" id="ARBA00023077"/>
    </source>
</evidence>
<protein>
    <submittedName>
        <fullName evidence="16">TonB-dependent receptor</fullName>
    </submittedName>
</protein>
<dbReference type="Proteomes" id="UP001501352">
    <property type="component" value="Unassembled WGS sequence"/>
</dbReference>
<dbReference type="InterPro" id="IPR000531">
    <property type="entry name" value="Beta-barrel_TonB"/>
</dbReference>
<proteinExistence type="inferred from homology"/>
<evidence type="ECO:0000256" key="1">
    <source>
        <dbReference type="ARBA" id="ARBA00004571"/>
    </source>
</evidence>
<dbReference type="SUPFAM" id="SSF56935">
    <property type="entry name" value="Porins"/>
    <property type="match status" value="1"/>
</dbReference>
<dbReference type="PANTHER" id="PTHR32552:SF81">
    <property type="entry name" value="TONB-DEPENDENT OUTER MEMBRANE RECEPTOR"/>
    <property type="match status" value="1"/>
</dbReference>
<keyword evidence="4" id="KW-0410">Iron transport</keyword>
<dbReference type="Pfam" id="PF00593">
    <property type="entry name" value="TonB_dep_Rec_b-barrel"/>
    <property type="match status" value="1"/>
</dbReference>